<dbReference type="GeneID" id="5981736"/>
<organism evidence="2 3">
    <name type="scientific">Phaeosphaeria nodorum (strain SN15 / ATCC MYA-4574 / FGSC 10173)</name>
    <name type="common">Glume blotch fungus</name>
    <name type="synonym">Parastagonospora nodorum</name>
    <dbReference type="NCBI Taxonomy" id="321614"/>
    <lineage>
        <taxon>Eukaryota</taxon>
        <taxon>Fungi</taxon>
        <taxon>Dikarya</taxon>
        <taxon>Ascomycota</taxon>
        <taxon>Pezizomycotina</taxon>
        <taxon>Dothideomycetes</taxon>
        <taxon>Pleosporomycetidae</taxon>
        <taxon>Pleosporales</taxon>
        <taxon>Pleosporineae</taxon>
        <taxon>Phaeosphaeriaceae</taxon>
        <taxon>Parastagonospora</taxon>
    </lineage>
</organism>
<evidence type="ECO:0000313" key="2">
    <source>
        <dbReference type="EMBL" id="EAT77820.1"/>
    </source>
</evidence>
<sequence length="32" mass="3377">MDLHIPTRVASSLMAHGATPHPYGDSESNLNG</sequence>
<dbReference type="KEGG" id="pno:SNOG_14628"/>
<evidence type="ECO:0000256" key="1">
    <source>
        <dbReference type="SAM" id="MobiDB-lite"/>
    </source>
</evidence>
<dbReference type="AlphaFoldDB" id="Q0U0B9"/>
<proteinExistence type="predicted"/>
<protein>
    <submittedName>
        <fullName evidence="2">Uncharacterized protein</fullName>
    </submittedName>
</protein>
<dbReference type="EMBL" id="CH445357">
    <property type="protein sequence ID" value="EAT77820.1"/>
    <property type="molecule type" value="Genomic_DNA"/>
</dbReference>
<evidence type="ECO:0000313" key="3">
    <source>
        <dbReference type="Proteomes" id="UP000001055"/>
    </source>
</evidence>
<accession>Q0U0B9</accession>
<reference evidence="3" key="1">
    <citation type="journal article" date="2007" name="Plant Cell">
        <title>Dothideomycete-plant interactions illuminated by genome sequencing and EST analysis of the wheat pathogen Stagonospora nodorum.</title>
        <authorList>
            <person name="Hane J.K."/>
            <person name="Lowe R.G."/>
            <person name="Solomon P.S."/>
            <person name="Tan K.C."/>
            <person name="Schoch C.L."/>
            <person name="Spatafora J.W."/>
            <person name="Crous P.W."/>
            <person name="Kodira C."/>
            <person name="Birren B.W."/>
            <person name="Galagan J.E."/>
            <person name="Torriani S.F."/>
            <person name="McDonald B.A."/>
            <person name="Oliver R.P."/>
        </authorList>
    </citation>
    <scope>NUCLEOTIDE SEQUENCE [LARGE SCALE GENOMIC DNA]</scope>
    <source>
        <strain evidence="3">SN15 / ATCC MYA-4574 / FGSC 10173</strain>
    </source>
</reference>
<feature type="region of interest" description="Disordered" evidence="1">
    <location>
        <begin position="12"/>
        <end position="32"/>
    </location>
</feature>
<dbReference type="Proteomes" id="UP000001055">
    <property type="component" value="Unassembled WGS sequence"/>
</dbReference>
<dbReference type="RefSeq" id="XP_001804810.1">
    <property type="nucleotide sequence ID" value="XM_001804758.1"/>
</dbReference>
<name>Q0U0B9_PHANO</name>
<dbReference type="InParanoid" id="Q0U0B9"/>
<gene>
    <name evidence="2" type="ORF">SNOG_14628</name>
</gene>